<evidence type="ECO:0000256" key="6">
    <source>
        <dbReference type="ARBA" id="ARBA00022737"/>
    </source>
</evidence>
<feature type="transmembrane region" description="Helical" evidence="14">
    <location>
        <begin position="48"/>
        <end position="66"/>
    </location>
</feature>
<keyword evidence="13" id="KW-0407">Ion channel</keyword>
<dbReference type="GO" id="GO:0005891">
    <property type="term" value="C:voltage-gated calcium channel complex"/>
    <property type="evidence" value="ECO:0007669"/>
    <property type="project" value="TreeGrafter"/>
</dbReference>
<dbReference type="InterPro" id="IPR005821">
    <property type="entry name" value="Ion_trans_dom"/>
</dbReference>
<feature type="transmembrane region" description="Helical" evidence="14">
    <location>
        <begin position="246"/>
        <end position="274"/>
    </location>
</feature>
<dbReference type="Pfam" id="PF00520">
    <property type="entry name" value="Ion_trans"/>
    <property type="match status" value="3"/>
</dbReference>
<feature type="domain" description="Ion transport" evidence="15">
    <location>
        <begin position="683"/>
        <end position="919"/>
    </location>
</feature>
<feature type="transmembrane region" description="Helical" evidence="14">
    <location>
        <begin position="684"/>
        <end position="705"/>
    </location>
</feature>
<feature type="transmembrane region" description="Helical" evidence="14">
    <location>
        <begin position="406"/>
        <end position="426"/>
    </location>
</feature>
<dbReference type="InterPro" id="IPR027359">
    <property type="entry name" value="Volt_channel_dom_sf"/>
</dbReference>
<keyword evidence="9 14" id="KW-1133">Transmembrane helix</keyword>
<feature type="transmembrane region" description="Helical" evidence="14">
    <location>
        <begin position="717"/>
        <end position="739"/>
    </location>
</feature>
<dbReference type="SUPFAM" id="SSF81324">
    <property type="entry name" value="Voltage-gated potassium channels"/>
    <property type="match status" value="3"/>
</dbReference>
<feature type="transmembrane region" description="Helical" evidence="14">
    <location>
        <begin position="373"/>
        <end position="394"/>
    </location>
</feature>
<dbReference type="PANTHER" id="PTHR45628">
    <property type="entry name" value="VOLTAGE-DEPENDENT CALCIUM CHANNEL TYPE A SUBUNIT ALPHA-1"/>
    <property type="match status" value="1"/>
</dbReference>
<feature type="domain" description="Ion transport" evidence="15">
    <location>
        <begin position="47"/>
        <end position="276"/>
    </location>
</feature>
<feature type="domain" description="Ion transport" evidence="15">
    <location>
        <begin position="370"/>
        <end position="633"/>
    </location>
</feature>
<keyword evidence="8" id="KW-0851">Voltage-gated channel</keyword>
<dbReference type="FunFam" id="1.10.287.70:FF:000117">
    <property type="entry name" value="Voltage-gated Ca2+ channel, alpha subunit"/>
    <property type="match status" value="1"/>
</dbReference>
<dbReference type="AlphaFoldDB" id="A0A1R2B3E5"/>
<dbReference type="Gene3D" id="1.10.287.70">
    <property type="match status" value="3"/>
</dbReference>
<evidence type="ECO:0000256" key="4">
    <source>
        <dbReference type="ARBA" id="ARBA00022673"/>
    </source>
</evidence>
<comment type="subcellular location">
    <subcellularLocation>
        <location evidence="1">Membrane</location>
        <topology evidence="1">Multi-pass membrane protein</topology>
    </subcellularLocation>
</comment>
<feature type="transmembrane region" description="Helical" evidence="14">
    <location>
        <begin position="78"/>
        <end position="99"/>
    </location>
</feature>
<accession>A0A1R2B3E5</accession>
<sequence length="1134" mass="132245">MSLNTGVKSRSEFYKLKLSNFKFKKKMCGIPYIVEISNLFYKLAVSQTFVLTMTIIVLLNIVVLSSDYYGISEETSNILSMINSFCTMVFTIEIIIKITGLGFKNFIRDNMNIFDCFIVALSIIEYFLSQSSGFNAFRSLRVFRLLRVLKVMRIFRYTRSLILLLNVIKSSMSKFIYLLLLLLLMLVLFTLLGMEIFESTFDFPEGLPRNNFDSFHWAFVTMFQVLSSENWDYVLRICMRSSAGHWSGFFIIVWLILGNFIILNLFLALLLGAFESDHNIDGNETIKFNRDEIFQGFLSKAKKEEKARERILEHFINEEEGEMYSLNDLNIMTFKPTGILENDLEEKSLCLLSTENSVRKAMLRIVLNSKFEITIIIIIALNIIKLVWDTYILSETNDSPSEVASTIIDSVFTFIFALEFIMKTIALGFCWGKRTYLADRWNKLDFIILILSLIDILLITVNIAVVKVFRAMRIFRPLRLIRYNSSMKVILKSLFESIIACLNVVIVIFVIWYIFAILGVALFRGKMYTCENTEITNREECESIGFTWNKDPYNYDNIFEALLTLFIVGSQEAWPTYMYNVVDAYQAEHSAIKNYNPLAAYYIIIYVFIGDFFMINLFTVVVYSKFTEAKQEESSLTSVLLTKSQMNWLEIQSLILKSKPELTTKRAHESYIKKIAAKVTASKAFKVFIVGTILVNTIHMAMYYEDANEIYTESLDIISQICTSIFLLEAVVKILSLGFKGYFISVWNRFDFFVVVCSIAFLVLENSIKSDVTLLKYAPQLIRVLRVLRLSKFLSLFESLNYIRDLLNVIMFSMPAALNVLCLMLMIFIIYAVLGAYLFWQVRGEIIDEHFNFSNFHMAMMMLWRISTGEDYPKIMHDCSQYYNTKTITLYFTSFVMLSTFILTEFFVSVIIQNYKEFMENPISAVRIFNTVIKKFKKVWLEYSKDSGGIRVSSNQLYDLLKDLGSDIGISSNFPKSKLNRFIYSMRVTIDDDFVYYHDLLYGLMRRRYSKSSYRGSENFIRKILAKEELGIYKKLKSLKDDQKAKFVSDKDNLVNEKNYSDKLVEFYYIDLCFAAWRRFVNIKDIRRRKLRKWKRKKKNLICALLHGEDLLILKTLEEENFASGKGRKKTNLV</sequence>
<feature type="transmembrane region" description="Helical" evidence="14">
    <location>
        <begin position="746"/>
        <end position="764"/>
    </location>
</feature>
<dbReference type="GO" id="GO:0098703">
    <property type="term" value="P:calcium ion import across plasma membrane"/>
    <property type="evidence" value="ECO:0007669"/>
    <property type="project" value="TreeGrafter"/>
</dbReference>
<dbReference type="GO" id="GO:0008331">
    <property type="term" value="F:high voltage-gated calcium channel activity"/>
    <property type="evidence" value="ECO:0007669"/>
    <property type="project" value="TreeGrafter"/>
</dbReference>
<proteinExistence type="predicted"/>
<keyword evidence="2" id="KW-0813">Transport</keyword>
<feature type="transmembrane region" description="Helical" evidence="14">
    <location>
        <begin position="489"/>
        <end position="515"/>
    </location>
</feature>
<evidence type="ECO:0000256" key="9">
    <source>
        <dbReference type="ARBA" id="ARBA00022989"/>
    </source>
</evidence>
<keyword evidence="17" id="KW-1185">Reference proteome</keyword>
<evidence type="ECO:0000313" key="16">
    <source>
        <dbReference type="EMBL" id="OMJ71304.1"/>
    </source>
</evidence>
<keyword evidence="5 14" id="KW-0812">Transmembrane</keyword>
<comment type="caution">
    <text evidence="16">The sequence shown here is derived from an EMBL/GenBank/DDBJ whole genome shotgun (WGS) entry which is preliminary data.</text>
</comment>
<keyword evidence="10" id="KW-0406">Ion transport</keyword>
<keyword evidence="6" id="KW-0677">Repeat</keyword>
<evidence type="ECO:0000256" key="1">
    <source>
        <dbReference type="ARBA" id="ARBA00004141"/>
    </source>
</evidence>
<evidence type="ECO:0000256" key="5">
    <source>
        <dbReference type="ARBA" id="ARBA00022692"/>
    </source>
</evidence>
<feature type="transmembrane region" description="Helical" evidence="14">
    <location>
        <begin position="816"/>
        <end position="839"/>
    </location>
</feature>
<evidence type="ECO:0000256" key="13">
    <source>
        <dbReference type="ARBA" id="ARBA00023303"/>
    </source>
</evidence>
<reference evidence="16 17" key="1">
    <citation type="submission" date="2016-11" db="EMBL/GenBank/DDBJ databases">
        <title>The macronuclear genome of Stentor coeruleus: a giant cell with tiny introns.</title>
        <authorList>
            <person name="Slabodnick M."/>
            <person name="Ruby J.G."/>
            <person name="Reiff S.B."/>
            <person name="Swart E.C."/>
            <person name="Gosai S."/>
            <person name="Prabakaran S."/>
            <person name="Witkowska E."/>
            <person name="Larue G.E."/>
            <person name="Fisher S."/>
            <person name="Freeman R.M."/>
            <person name="Gunawardena J."/>
            <person name="Chu W."/>
            <person name="Stover N.A."/>
            <person name="Gregory B.D."/>
            <person name="Nowacki M."/>
            <person name="Derisi J."/>
            <person name="Roy S.W."/>
            <person name="Marshall W.F."/>
            <person name="Sood P."/>
        </authorList>
    </citation>
    <scope>NUCLEOTIDE SEQUENCE [LARGE SCALE GENOMIC DNA]</scope>
    <source>
        <strain evidence="16">WM001</strain>
    </source>
</reference>
<evidence type="ECO:0000256" key="8">
    <source>
        <dbReference type="ARBA" id="ARBA00022882"/>
    </source>
</evidence>
<keyword evidence="7" id="KW-0106">Calcium</keyword>
<name>A0A1R2B3E5_9CILI</name>
<evidence type="ECO:0000256" key="10">
    <source>
        <dbReference type="ARBA" id="ARBA00023065"/>
    </source>
</evidence>
<protein>
    <recommendedName>
        <fullName evidence="15">Ion transport domain-containing protein</fullName>
    </recommendedName>
</protein>
<feature type="transmembrane region" description="Helical" evidence="14">
    <location>
        <begin position="888"/>
        <end position="912"/>
    </location>
</feature>
<dbReference type="FunFam" id="1.20.120.350:FF:000009">
    <property type="entry name" value="Voltage-dependent T-type calcium channel subunit alpha"/>
    <property type="match status" value="1"/>
</dbReference>
<feature type="transmembrane region" description="Helical" evidence="14">
    <location>
        <begin position="446"/>
        <end position="469"/>
    </location>
</feature>
<dbReference type="PANTHER" id="PTHR45628:SF7">
    <property type="entry name" value="VOLTAGE-DEPENDENT CALCIUM CHANNEL TYPE A SUBUNIT ALPHA-1"/>
    <property type="match status" value="1"/>
</dbReference>
<evidence type="ECO:0000313" key="17">
    <source>
        <dbReference type="Proteomes" id="UP000187209"/>
    </source>
</evidence>
<evidence type="ECO:0000256" key="7">
    <source>
        <dbReference type="ARBA" id="ARBA00022837"/>
    </source>
</evidence>
<dbReference type="OrthoDB" id="431720at2759"/>
<evidence type="ECO:0000256" key="3">
    <source>
        <dbReference type="ARBA" id="ARBA00022568"/>
    </source>
</evidence>
<keyword evidence="11 14" id="KW-0472">Membrane</keyword>
<keyword evidence="3" id="KW-0109">Calcium transport</keyword>
<organism evidence="16 17">
    <name type="scientific">Stentor coeruleus</name>
    <dbReference type="NCBI Taxonomy" id="5963"/>
    <lineage>
        <taxon>Eukaryota</taxon>
        <taxon>Sar</taxon>
        <taxon>Alveolata</taxon>
        <taxon>Ciliophora</taxon>
        <taxon>Postciliodesmatophora</taxon>
        <taxon>Heterotrichea</taxon>
        <taxon>Heterotrichida</taxon>
        <taxon>Stentoridae</taxon>
        <taxon>Stentor</taxon>
    </lineage>
</organism>
<feature type="transmembrane region" description="Helical" evidence="14">
    <location>
        <begin position="599"/>
        <end position="623"/>
    </location>
</feature>
<evidence type="ECO:0000256" key="14">
    <source>
        <dbReference type="SAM" id="Phobius"/>
    </source>
</evidence>
<keyword evidence="4" id="KW-0107">Calcium channel</keyword>
<keyword evidence="12" id="KW-0325">Glycoprotein</keyword>
<feature type="transmembrane region" description="Helical" evidence="14">
    <location>
        <begin position="175"/>
        <end position="194"/>
    </location>
</feature>
<dbReference type="EMBL" id="MPUH01001003">
    <property type="protein sequence ID" value="OMJ71304.1"/>
    <property type="molecule type" value="Genomic_DNA"/>
</dbReference>
<dbReference type="InterPro" id="IPR050599">
    <property type="entry name" value="VDCC_alpha-1_subunit"/>
</dbReference>
<dbReference type="Proteomes" id="UP000187209">
    <property type="component" value="Unassembled WGS sequence"/>
</dbReference>
<evidence type="ECO:0000256" key="12">
    <source>
        <dbReference type="ARBA" id="ARBA00023180"/>
    </source>
</evidence>
<evidence type="ECO:0000259" key="15">
    <source>
        <dbReference type="Pfam" id="PF00520"/>
    </source>
</evidence>
<evidence type="ECO:0000256" key="2">
    <source>
        <dbReference type="ARBA" id="ARBA00022448"/>
    </source>
</evidence>
<gene>
    <name evidence="16" type="ORF">SteCoe_30522</name>
</gene>
<evidence type="ECO:0000256" key="11">
    <source>
        <dbReference type="ARBA" id="ARBA00023136"/>
    </source>
</evidence>
<dbReference type="Gene3D" id="1.20.120.350">
    <property type="entry name" value="Voltage-gated potassium channels. Chain C"/>
    <property type="match status" value="3"/>
</dbReference>